<reference evidence="3 4" key="1">
    <citation type="submission" date="2015-02" db="EMBL/GenBank/DDBJ databases">
        <title>Single-cell genomics of uncultivated deep-branching MTB reveals a conserved set of magnetosome genes.</title>
        <authorList>
            <person name="Kolinko S."/>
            <person name="Richter M."/>
            <person name="Glockner F.O."/>
            <person name="Brachmann A."/>
            <person name="Schuler D."/>
        </authorList>
    </citation>
    <scope>NUCLEOTIDE SEQUENCE [LARGE SCALE GENOMIC DNA]</scope>
    <source>
        <strain evidence="3">SKK-01</strain>
    </source>
</reference>
<dbReference type="PANTHER" id="PTHR30160">
    <property type="entry name" value="TETRAACYLDISACCHARIDE 4'-KINASE-RELATED"/>
    <property type="match status" value="1"/>
</dbReference>
<dbReference type="InterPro" id="IPR051199">
    <property type="entry name" value="LPS_LOS_Heptosyltrfase"/>
</dbReference>
<evidence type="ECO:0000313" key="3">
    <source>
        <dbReference type="EMBL" id="KJJ85084.1"/>
    </source>
</evidence>
<comment type="caution">
    <text evidence="3">The sequence shown here is derived from an EMBL/GenBank/DDBJ whole genome shotgun (WGS) entry which is preliminary data.</text>
</comment>
<protein>
    <submittedName>
        <fullName evidence="3">Lipopolysaccharide heptosyltransferase II</fullName>
    </submittedName>
</protein>
<evidence type="ECO:0000256" key="1">
    <source>
        <dbReference type="ARBA" id="ARBA00022676"/>
    </source>
</evidence>
<accession>A0A0F0CST0</accession>
<proteinExistence type="predicted"/>
<dbReference type="GO" id="GO:0009244">
    <property type="term" value="P:lipopolysaccharide core region biosynthetic process"/>
    <property type="evidence" value="ECO:0007669"/>
    <property type="project" value="TreeGrafter"/>
</dbReference>
<sequence>MKRILIFELNWLGDILFSFPFLRSIREANPDAYIACAVVPRYSELLVNNPYINEIIFLSDSRGITAFFEKLFFIFKIKAKKFDTSFLLKPSRVKAFMAKAAGIKERVGFLGKKDDITLKVEPPRVSMHRISFLLELAKVYGIKVASDRYEYFISEDNIKSAEKILFKKIAGIDICFKNFIVLNPGGNWGPKRWPSKNFVFLGQRILDAYPDFFIVITGASKDKILAESIIKQIDRKNVLNIAGITGLNTLAAIFKKARLVISADSGPMHLASSVGTQTIALFGPTLADLTGPRGIGKNYVIQHNLGCVLPCYEVKCPRNVECMTSVTPEEVFIEVRKALSV</sequence>
<keyword evidence="4" id="KW-1185">Reference proteome</keyword>
<gene>
    <name evidence="3" type="ORF">OMAG_001048</name>
</gene>
<dbReference type="GO" id="GO:0008713">
    <property type="term" value="F:ADP-heptose-lipopolysaccharide heptosyltransferase activity"/>
    <property type="evidence" value="ECO:0007669"/>
    <property type="project" value="TreeGrafter"/>
</dbReference>
<dbReference type="Proteomes" id="UP000033428">
    <property type="component" value="Unassembled WGS sequence"/>
</dbReference>
<name>A0A0F0CST0_9BACT</name>
<dbReference type="Pfam" id="PF01075">
    <property type="entry name" value="Glyco_transf_9"/>
    <property type="match status" value="1"/>
</dbReference>
<dbReference type="CDD" id="cd03789">
    <property type="entry name" value="GT9_LPS_heptosyltransferase"/>
    <property type="match status" value="1"/>
</dbReference>
<dbReference type="EMBL" id="JYNY01000222">
    <property type="protein sequence ID" value="KJJ85084.1"/>
    <property type="molecule type" value="Genomic_DNA"/>
</dbReference>
<dbReference type="PANTHER" id="PTHR30160:SF1">
    <property type="entry name" value="LIPOPOLYSACCHARIDE 1,2-N-ACETYLGLUCOSAMINETRANSFERASE-RELATED"/>
    <property type="match status" value="1"/>
</dbReference>
<dbReference type="AlphaFoldDB" id="A0A0F0CST0"/>
<dbReference type="Gene3D" id="3.40.50.2000">
    <property type="entry name" value="Glycogen Phosphorylase B"/>
    <property type="match status" value="2"/>
</dbReference>
<evidence type="ECO:0000313" key="4">
    <source>
        <dbReference type="Proteomes" id="UP000033428"/>
    </source>
</evidence>
<dbReference type="SUPFAM" id="SSF53756">
    <property type="entry name" value="UDP-Glycosyltransferase/glycogen phosphorylase"/>
    <property type="match status" value="1"/>
</dbReference>
<dbReference type="InterPro" id="IPR002201">
    <property type="entry name" value="Glyco_trans_9"/>
</dbReference>
<dbReference type="GO" id="GO:0005829">
    <property type="term" value="C:cytosol"/>
    <property type="evidence" value="ECO:0007669"/>
    <property type="project" value="TreeGrafter"/>
</dbReference>
<keyword evidence="2 3" id="KW-0808">Transferase</keyword>
<organism evidence="3 4">
    <name type="scientific">Candidatus Omnitrophus magneticus</name>
    <dbReference type="NCBI Taxonomy" id="1609969"/>
    <lineage>
        <taxon>Bacteria</taxon>
        <taxon>Pseudomonadati</taxon>
        <taxon>Candidatus Omnitrophota</taxon>
        <taxon>Candidatus Omnitrophus</taxon>
    </lineage>
</organism>
<keyword evidence="1" id="KW-0328">Glycosyltransferase</keyword>
<evidence type="ECO:0000256" key="2">
    <source>
        <dbReference type="ARBA" id="ARBA00022679"/>
    </source>
</evidence>